<protein>
    <recommendedName>
        <fullName evidence="4">Secreted protein</fullName>
    </recommendedName>
</protein>
<dbReference type="AlphaFoldDB" id="A0A5D2A8B9"/>
<organism evidence="2 3">
    <name type="scientific">Gossypium darwinii</name>
    <name type="common">Darwin's cotton</name>
    <name type="synonym">Gossypium barbadense var. darwinii</name>
    <dbReference type="NCBI Taxonomy" id="34276"/>
    <lineage>
        <taxon>Eukaryota</taxon>
        <taxon>Viridiplantae</taxon>
        <taxon>Streptophyta</taxon>
        <taxon>Embryophyta</taxon>
        <taxon>Tracheophyta</taxon>
        <taxon>Spermatophyta</taxon>
        <taxon>Magnoliopsida</taxon>
        <taxon>eudicotyledons</taxon>
        <taxon>Gunneridae</taxon>
        <taxon>Pentapetalae</taxon>
        <taxon>rosids</taxon>
        <taxon>malvids</taxon>
        <taxon>Malvales</taxon>
        <taxon>Malvaceae</taxon>
        <taxon>Malvoideae</taxon>
        <taxon>Gossypium</taxon>
    </lineage>
</organism>
<dbReference type="EMBL" id="CM017712">
    <property type="protein sequence ID" value="TYG40620.1"/>
    <property type="molecule type" value="Genomic_DNA"/>
</dbReference>
<evidence type="ECO:0000313" key="2">
    <source>
        <dbReference type="EMBL" id="TYG40620.1"/>
    </source>
</evidence>
<reference evidence="2 3" key="1">
    <citation type="submission" date="2019-06" db="EMBL/GenBank/DDBJ databases">
        <title>WGS assembly of Gossypium darwinii.</title>
        <authorList>
            <person name="Chen Z.J."/>
            <person name="Sreedasyam A."/>
            <person name="Ando A."/>
            <person name="Song Q."/>
            <person name="De L."/>
            <person name="Hulse-Kemp A."/>
            <person name="Ding M."/>
            <person name="Ye W."/>
            <person name="Kirkbride R."/>
            <person name="Jenkins J."/>
            <person name="Plott C."/>
            <person name="Lovell J."/>
            <person name="Lin Y.-M."/>
            <person name="Vaughn R."/>
            <person name="Liu B."/>
            <person name="Li W."/>
            <person name="Simpson S."/>
            <person name="Scheffler B."/>
            <person name="Saski C."/>
            <person name="Grover C."/>
            <person name="Hu G."/>
            <person name="Conover J."/>
            <person name="Carlson J."/>
            <person name="Shu S."/>
            <person name="Boston L."/>
            <person name="Williams M."/>
            <person name="Peterson D."/>
            <person name="Mcgee K."/>
            <person name="Jones D."/>
            <person name="Wendel J."/>
            <person name="Stelly D."/>
            <person name="Grimwood J."/>
            <person name="Schmutz J."/>
        </authorList>
    </citation>
    <scope>NUCLEOTIDE SEQUENCE [LARGE SCALE GENOMIC DNA]</scope>
    <source>
        <strain evidence="2">1808015.09</strain>
    </source>
</reference>
<evidence type="ECO:0000313" key="3">
    <source>
        <dbReference type="Proteomes" id="UP000323506"/>
    </source>
</evidence>
<feature type="chain" id="PRO_5022986459" description="Secreted protein" evidence="1">
    <location>
        <begin position="20"/>
        <end position="69"/>
    </location>
</feature>
<dbReference type="Proteomes" id="UP000323506">
    <property type="component" value="Chromosome D12"/>
</dbReference>
<keyword evidence="1" id="KW-0732">Signal</keyword>
<accession>A0A5D2A8B9</accession>
<sequence length="69" mass="7473">MSTPLFVCCLSFVARLFVSYRYEEQGWGRGLYGGKASSGGARAKARRPAEAQHVSTKALVVAALEAKCY</sequence>
<keyword evidence="3" id="KW-1185">Reference proteome</keyword>
<proteinExistence type="predicted"/>
<name>A0A5D2A8B9_GOSDA</name>
<evidence type="ECO:0000256" key="1">
    <source>
        <dbReference type="SAM" id="SignalP"/>
    </source>
</evidence>
<gene>
    <name evidence="2" type="ORF">ES288_D12G107400v1</name>
</gene>
<evidence type="ECO:0008006" key="4">
    <source>
        <dbReference type="Google" id="ProtNLM"/>
    </source>
</evidence>
<feature type="signal peptide" evidence="1">
    <location>
        <begin position="1"/>
        <end position="19"/>
    </location>
</feature>